<dbReference type="PANTHER" id="PTHR44936">
    <property type="entry name" value="SENSOR PROTEIN CREC"/>
    <property type="match status" value="1"/>
</dbReference>
<keyword evidence="14" id="KW-1185">Reference proteome</keyword>
<reference evidence="13 14" key="1">
    <citation type="submission" date="2023-01" db="EMBL/GenBank/DDBJ databases">
        <title>Novel species of the genus Asticcacaulis isolated from rivers.</title>
        <authorList>
            <person name="Lu H."/>
        </authorList>
    </citation>
    <scope>NUCLEOTIDE SEQUENCE [LARGE SCALE GENOMIC DNA]</scope>
    <source>
        <strain evidence="13 14">BYS171W</strain>
    </source>
</reference>
<name>A0ABT5HR83_9CAUL</name>
<evidence type="ECO:0000256" key="3">
    <source>
        <dbReference type="ARBA" id="ARBA00012438"/>
    </source>
</evidence>
<comment type="subcellular location">
    <subcellularLocation>
        <location evidence="2">Cell membrane</location>
        <topology evidence="2">Multi-pass membrane protein</topology>
    </subcellularLocation>
</comment>
<dbReference type="Gene3D" id="1.10.287.130">
    <property type="match status" value="1"/>
</dbReference>
<comment type="catalytic activity">
    <reaction evidence="1">
        <text>ATP + protein L-histidine = ADP + protein N-phospho-L-histidine.</text>
        <dbReference type="EC" id="2.7.13.3"/>
    </reaction>
</comment>
<evidence type="ECO:0000256" key="9">
    <source>
        <dbReference type="ARBA" id="ARBA00022840"/>
    </source>
</evidence>
<keyword evidence="7" id="KW-0547">Nucleotide-binding</keyword>
<dbReference type="InterPro" id="IPR005467">
    <property type="entry name" value="His_kinase_dom"/>
</dbReference>
<keyword evidence="10" id="KW-0812">Transmembrane</keyword>
<proteinExistence type="predicted"/>
<dbReference type="GO" id="GO:0016301">
    <property type="term" value="F:kinase activity"/>
    <property type="evidence" value="ECO:0007669"/>
    <property type="project" value="UniProtKB-KW"/>
</dbReference>
<dbReference type="InterPro" id="IPR004358">
    <property type="entry name" value="Sig_transdc_His_kin-like_C"/>
</dbReference>
<feature type="domain" description="Histidine kinase" evidence="11">
    <location>
        <begin position="323"/>
        <end position="539"/>
    </location>
</feature>
<dbReference type="SUPFAM" id="SSF47384">
    <property type="entry name" value="Homodimeric domain of signal transducing histidine kinase"/>
    <property type="match status" value="1"/>
</dbReference>
<keyword evidence="9" id="KW-0067">ATP-binding</keyword>
<dbReference type="Proteomes" id="UP001214854">
    <property type="component" value="Unassembled WGS sequence"/>
</dbReference>
<dbReference type="PRINTS" id="PR00344">
    <property type="entry name" value="BCTRLSENSOR"/>
</dbReference>
<sequence>MDLSDIAPSALKRPVSRLRVRVAAREEVPASAPGGKRRKNFRQWRRALGERLTPSGPGFRRFLKSLQSYFGGLSGHLLLLTALFVAVMVMIILVPSLASYQERWLIDRVRQAEIASLALDASAEGAVSKDLSSQLLESVGASYLALQSNGIQFVLRDPEVTVEPDTVDIRHIDRGLSDDAAYLWGPWKTFFSRPDRVIRTEATPKVRKGTDLIQIDVPAEPLKQELKAHLGSILRMSIAISLVAGALVFAALSFFIVRPIRTLTKSVSRFKENPEDVTVAPKLSGRRDEIGQIEEELFAMQAEVRHALKSRARLAALGQAVSKINHDLRNMLTAAQMASERLAYSGDPNVTKALPRLERALDRALTLAQNVLNYGKTDEIPARIQIIRLKDLSEAAAEDAGLSLNNKTPERVRFSLKAAQGFYFEADPDHLHRMLVNLMRNARQAIEGQPNRKTLGRVTLSAVKTADEVILVLSDNGPGIPERIRDKLFQPFSGSVTPGGSGLGLAIARELAQTHGGDVRLTETGPQGTSFEIRIPQKG</sequence>
<dbReference type="SUPFAM" id="SSF55874">
    <property type="entry name" value="ATPase domain of HSP90 chaperone/DNA topoisomerase II/histidine kinase"/>
    <property type="match status" value="1"/>
</dbReference>
<dbReference type="EC" id="2.7.13.3" evidence="3"/>
<dbReference type="RefSeq" id="WP_272746981.1">
    <property type="nucleotide sequence ID" value="NZ_JAQQKX010000002.1"/>
</dbReference>
<evidence type="ECO:0000256" key="7">
    <source>
        <dbReference type="ARBA" id="ARBA00022741"/>
    </source>
</evidence>
<keyword evidence="8 13" id="KW-0418">Kinase</keyword>
<keyword evidence="10" id="KW-0472">Membrane</keyword>
<evidence type="ECO:0000259" key="11">
    <source>
        <dbReference type="PROSITE" id="PS50109"/>
    </source>
</evidence>
<evidence type="ECO:0000313" key="13">
    <source>
        <dbReference type="EMBL" id="MDC7682494.1"/>
    </source>
</evidence>
<evidence type="ECO:0000313" key="14">
    <source>
        <dbReference type="Proteomes" id="UP001214854"/>
    </source>
</evidence>
<gene>
    <name evidence="13" type="ORF">PQU92_04355</name>
</gene>
<feature type="transmembrane region" description="Helical" evidence="10">
    <location>
        <begin position="233"/>
        <end position="257"/>
    </location>
</feature>
<dbReference type="PROSITE" id="PS50109">
    <property type="entry name" value="HIS_KIN"/>
    <property type="match status" value="1"/>
</dbReference>
<dbReference type="PROSITE" id="PS50885">
    <property type="entry name" value="HAMP"/>
    <property type="match status" value="1"/>
</dbReference>
<evidence type="ECO:0000259" key="12">
    <source>
        <dbReference type="PROSITE" id="PS50885"/>
    </source>
</evidence>
<evidence type="ECO:0000256" key="8">
    <source>
        <dbReference type="ARBA" id="ARBA00022777"/>
    </source>
</evidence>
<accession>A0ABT5HR83</accession>
<comment type="caution">
    <text evidence="13">The sequence shown here is derived from an EMBL/GenBank/DDBJ whole genome shotgun (WGS) entry which is preliminary data.</text>
</comment>
<dbReference type="PANTHER" id="PTHR44936:SF10">
    <property type="entry name" value="SENSOR PROTEIN RSTB"/>
    <property type="match status" value="1"/>
</dbReference>
<dbReference type="Gene3D" id="3.30.565.10">
    <property type="entry name" value="Histidine kinase-like ATPase, C-terminal domain"/>
    <property type="match status" value="1"/>
</dbReference>
<dbReference type="SMART" id="SM00387">
    <property type="entry name" value="HATPase_c"/>
    <property type="match status" value="1"/>
</dbReference>
<dbReference type="EMBL" id="JAQQKX010000002">
    <property type="protein sequence ID" value="MDC7682494.1"/>
    <property type="molecule type" value="Genomic_DNA"/>
</dbReference>
<evidence type="ECO:0000256" key="4">
    <source>
        <dbReference type="ARBA" id="ARBA00022475"/>
    </source>
</evidence>
<evidence type="ECO:0000256" key="10">
    <source>
        <dbReference type="SAM" id="Phobius"/>
    </source>
</evidence>
<protein>
    <recommendedName>
        <fullName evidence="3">histidine kinase</fullName>
        <ecNumber evidence="3">2.7.13.3</ecNumber>
    </recommendedName>
</protein>
<evidence type="ECO:0000256" key="6">
    <source>
        <dbReference type="ARBA" id="ARBA00022679"/>
    </source>
</evidence>
<dbReference type="InterPro" id="IPR003594">
    <property type="entry name" value="HATPase_dom"/>
</dbReference>
<keyword evidence="5" id="KW-0597">Phosphoprotein</keyword>
<keyword evidence="4" id="KW-1003">Cell membrane</keyword>
<keyword evidence="6" id="KW-0808">Transferase</keyword>
<dbReference type="InterPro" id="IPR003661">
    <property type="entry name" value="HisK_dim/P_dom"/>
</dbReference>
<feature type="transmembrane region" description="Helical" evidence="10">
    <location>
        <begin position="77"/>
        <end position="100"/>
    </location>
</feature>
<dbReference type="InterPro" id="IPR003660">
    <property type="entry name" value="HAMP_dom"/>
</dbReference>
<evidence type="ECO:0000256" key="2">
    <source>
        <dbReference type="ARBA" id="ARBA00004651"/>
    </source>
</evidence>
<evidence type="ECO:0000256" key="1">
    <source>
        <dbReference type="ARBA" id="ARBA00000085"/>
    </source>
</evidence>
<dbReference type="CDD" id="cd00075">
    <property type="entry name" value="HATPase"/>
    <property type="match status" value="1"/>
</dbReference>
<dbReference type="CDD" id="cd00082">
    <property type="entry name" value="HisKA"/>
    <property type="match status" value="1"/>
</dbReference>
<dbReference type="SMART" id="SM00388">
    <property type="entry name" value="HisKA"/>
    <property type="match status" value="1"/>
</dbReference>
<feature type="domain" description="HAMP" evidence="12">
    <location>
        <begin position="254"/>
        <end position="309"/>
    </location>
</feature>
<dbReference type="InterPro" id="IPR050980">
    <property type="entry name" value="2C_sensor_his_kinase"/>
</dbReference>
<dbReference type="InterPro" id="IPR036097">
    <property type="entry name" value="HisK_dim/P_sf"/>
</dbReference>
<organism evidence="13 14">
    <name type="scientific">Asticcacaulis aquaticus</name>
    <dbReference type="NCBI Taxonomy" id="2984212"/>
    <lineage>
        <taxon>Bacteria</taxon>
        <taxon>Pseudomonadati</taxon>
        <taxon>Pseudomonadota</taxon>
        <taxon>Alphaproteobacteria</taxon>
        <taxon>Caulobacterales</taxon>
        <taxon>Caulobacteraceae</taxon>
        <taxon>Asticcacaulis</taxon>
    </lineage>
</organism>
<dbReference type="InterPro" id="IPR036890">
    <property type="entry name" value="HATPase_C_sf"/>
</dbReference>
<keyword evidence="10" id="KW-1133">Transmembrane helix</keyword>
<dbReference type="Pfam" id="PF02518">
    <property type="entry name" value="HATPase_c"/>
    <property type="match status" value="1"/>
</dbReference>
<evidence type="ECO:0000256" key="5">
    <source>
        <dbReference type="ARBA" id="ARBA00022553"/>
    </source>
</evidence>